<name>A0A7N0V6M0_KALFE</name>
<dbReference type="PANTHER" id="PTHR46364">
    <property type="entry name" value="OS08G0421900 PROTEIN"/>
    <property type="match status" value="1"/>
</dbReference>
<evidence type="ECO:0000256" key="4">
    <source>
        <dbReference type="PROSITE-ProRule" id="PRU00146"/>
    </source>
</evidence>
<dbReference type="GO" id="GO:0003682">
    <property type="term" value="F:chromatin binding"/>
    <property type="evidence" value="ECO:0007669"/>
    <property type="project" value="InterPro"/>
</dbReference>
<dbReference type="InterPro" id="IPR001965">
    <property type="entry name" value="Znf_PHD"/>
</dbReference>
<keyword evidence="2 4" id="KW-0863">Zinc-finger</keyword>
<keyword evidence="8" id="KW-1185">Reference proteome</keyword>
<dbReference type="PROSITE" id="PS01359">
    <property type="entry name" value="ZF_PHD_1"/>
    <property type="match status" value="1"/>
</dbReference>
<protein>
    <submittedName>
        <fullName evidence="7">Uncharacterized protein</fullName>
    </submittedName>
</protein>
<dbReference type="CDD" id="cd04370">
    <property type="entry name" value="BAH"/>
    <property type="match status" value="1"/>
</dbReference>
<dbReference type="AlphaFoldDB" id="A0A7N0V6M0"/>
<feature type="domain" description="BAH" evidence="6">
    <location>
        <begin position="25"/>
        <end position="140"/>
    </location>
</feature>
<evidence type="ECO:0000259" key="6">
    <source>
        <dbReference type="PROSITE" id="PS51038"/>
    </source>
</evidence>
<dbReference type="Gene3D" id="2.30.30.490">
    <property type="match status" value="1"/>
</dbReference>
<reference evidence="7" key="1">
    <citation type="submission" date="2021-01" db="UniProtKB">
        <authorList>
            <consortium name="EnsemblPlants"/>
        </authorList>
    </citation>
    <scope>IDENTIFICATION</scope>
</reference>
<sequence length="193" mass="22659">MAVSTSSNNVSLKSYRLKSSDSIDLMIEVGDDVLVRPSSGTKSWIAKVKKILSDKMKTNVTFIGQWYYWPEDTKDGRMDFHGSSELLISNHCDNLWIESIDGKCKVHNIEDYQRLESVRSDDYYYRLKYDVVTRSYQPEKLQVYCSCEKPYNPDLRMIQCERCYEWYHIKCIGMTDEKVESIEDYICGLCRNT</sequence>
<dbReference type="PROSITE" id="PS50016">
    <property type="entry name" value="ZF_PHD_2"/>
    <property type="match status" value="1"/>
</dbReference>
<accession>A0A7N0V6M0</accession>
<dbReference type="GO" id="GO:0008270">
    <property type="term" value="F:zinc ion binding"/>
    <property type="evidence" value="ECO:0007669"/>
    <property type="project" value="UniProtKB-KW"/>
</dbReference>
<dbReference type="InterPro" id="IPR019786">
    <property type="entry name" value="Zinc_finger_PHD-type_CS"/>
</dbReference>
<dbReference type="InterPro" id="IPR043151">
    <property type="entry name" value="BAH_sf"/>
</dbReference>
<keyword evidence="3" id="KW-0862">Zinc</keyword>
<dbReference type="PROSITE" id="PS51038">
    <property type="entry name" value="BAH"/>
    <property type="match status" value="1"/>
</dbReference>
<dbReference type="SUPFAM" id="SSF57903">
    <property type="entry name" value="FYVE/PHD zinc finger"/>
    <property type="match status" value="1"/>
</dbReference>
<evidence type="ECO:0000256" key="2">
    <source>
        <dbReference type="ARBA" id="ARBA00022771"/>
    </source>
</evidence>
<dbReference type="Gene3D" id="3.30.40.10">
    <property type="entry name" value="Zinc/RING finger domain, C3HC4 (zinc finger)"/>
    <property type="match status" value="1"/>
</dbReference>
<dbReference type="InterPro" id="IPR001025">
    <property type="entry name" value="BAH_dom"/>
</dbReference>
<dbReference type="SMART" id="SM00439">
    <property type="entry name" value="BAH"/>
    <property type="match status" value="1"/>
</dbReference>
<dbReference type="Proteomes" id="UP000594263">
    <property type="component" value="Unplaced"/>
</dbReference>
<feature type="domain" description="PHD-type" evidence="5">
    <location>
        <begin position="142"/>
        <end position="193"/>
    </location>
</feature>
<dbReference type="EnsemblPlants" id="Kaladp0101s0305.1.v1.1">
    <property type="protein sequence ID" value="Kaladp0101s0305.1.v1.1"/>
    <property type="gene ID" value="Kaladp0101s0305.v1.1"/>
</dbReference>
<dbReference type="Pfam" id="PF00628">
    <property type="entry name" value="PHD"/>
    <property type="match status" value="1"/>
</dbReference>
<dbReference type="InterPro" id="IPR019787">
    <property type="entry name" value="Znf_PHD-finger"/>
</dbReference>
<evidence type="ECO:0000259" key="5">
    <source>
        <dbReference type="PROSITE" id="PS50016"/>
    </source>
</evidence>
<evidence type="ECO:0000313" key="8">
    <source>
        <dbReference type="Proteomes" id="UP000594263"/>
    </source>
</evidence>
<dbReference type="SMART" id="SM00249">
    <property type="entry name" value="PHD"/>
    <property type="match status" value="1"/>
</dbReference>
<keyword evidence="1" id="KW-0479">Metal-binding</keyword>
<evidence type="ECO:0000256" key="1">
    <source>
        <dbReference type="ARBA" id="ARBA00022723"/>
    </source>
</evidence>
<dbReference type="InterPro" id="IPR011011">
    <property type="entry name" value="Znf_FYVE_PHD"/>
</dbReference>
<evidence type="ECO:0000313" key="7">
    <source>
        <dbReference type="EnsemblPlants" id="Kaladp0101s0305.1.v1.1"/>
    </source>
</evidence>
<proteinExistence type="predicted"/>
<dbReference type="InterPro" id="IPR013083">
    <property type="entry name" value="Znf_RING/FYVE/PHD"/>
</dbReference>
<dbReference type="Gramene" id="Kaladp0101s0305.1.v1.1">
    <property type="protein sequence ID" value="Kaladp0101s0305.1.v1.1"/>
    <property type="gene ID" value="Kaladp0101s0305.v1.1"/>
</dbReference>
<organism evidence="7 8">
    <name type="scientific">Kalanchoe fedtschenkoi</name>
    <name type="common">Lavender scallops</name>
    <name type="synonym">South American air plant</name>
    <dbReference type="NCBI Taxonomy" id="63787"/>
    <lineage>
        <taxon>Eukaryota</taxon>
        <taxon>Viridiplantae</taxon>
        <taxon>Streptophyta</taxon>
        <taxon>Embryophyta</taxon>
        <taxon>Tracheophyta</taxon>
        <taxon>Spermatophyta</taxon>
        <taxon>Magnoliopsida</taxon>
        <taxon>eudicotyledons</taxon>
        <taxon>Gunneridae</taxon>
        <taxon>Pentapetalae</taxon>
        <taxon>Saxifragales</taxon>
        <taxon>Crassulaceae</taxon>
        <taxon>Kalanchoe</taxon>
    </lineage>
</organism>
<dbReference type="Pfam" id="PF01426">
    <property type="entry name" value="BAH"/>
    <property type="match status" value="1"/>
</dbReference>
<evidence type="ECO:0000256" key="3">
    <source>
        <dbReference type="ARBA" id="ARBA00022833"/>
    </source>
</evidence>